<sequence length="48" mass="5211">DVSLPSPLGTGHGYNFEMSTFNGISLTGVIVEDITRVSLSDPRELQFL</sequence>
<comment type="caution">
    <text evidence="1">The sequence shown here is derived from an EMBL/GenBank/DDBJ whole genome shotgun (WGS) entry which is preliminary data.</text>
</comment>
<feature type="non-terminal residue" evidence="1">
    <location>
        <position position="1"/>
    </location>
</feature>
<evidence type="ECO:0000313" key="1">
    <source>
        <dbReference type="EMBL" id="KKL49847.1"/>
    </source>
</evidence>
<dbReference type="AlphaFoldDB" id="A0A0F9FFF2"/>
<accession>A0A0F9FFF2</accession>
<dbReference type="EMBL" id="LAZR01032813">
    <property type="protein sequence ID" value="KKL49847.1"/>
    <property type="molecule type" value="Genomic_DNA"/>
</dbReference>
<proteinExistence type="predicted"/>
<name>A0A0F9FFF2_9ZZZZ</name>
<organism evidence="1">
    <name type="scientific">marine sediment metagenome</name>
    <dbReference type="NCBI Taxonomy" id="412755"/>
    <lineage>
        <taxon>unclassified sequences</taxon>
        <taxon>metagenomes</taxon>
        <taxon>ecological metagenomes</taxon>
    </lineage>
</organism>
<reference evidence="1" key="1">
    <citation type="journal article" date="2015" name="Nature">
        <title>Complex archaea that bridge the gap between prokaryotes and eukaryotes.</title>
        <authorList>
            <person name="Spang A."/>
            <person name="Saw J.H."/>
            <person name="Jorgensen S.L."/>
            <person name="Zaremba-Niedzwiedzka K."/>
            <person name="Martijn J."/>
            <person name="Lind A.E."/>
            <person name="van Eijk R."/>
            <person name="Schleper C."/>
            <person name="Guy L."/>
            <person name="Ettema T.J."/>
        </authorList>
    </citation>
    <scope>NUCLEOTIDE SEQUENCE</scope>
</reference>
<gene>
    <name evidence="1" type="ORF">LCGC14_2311450</name>
</gene>
<protein>
    <submittedName>
        <fullName evidence="1">Uncharacterized protein</fullName>
    </submittedName>
</protein>